<reference evidence="2" key="1">
    <citation type="submission" date="2020-05" db="EMBL/GenBank/DDBJ databases">
        <authorList>
            <person name="Chiriac C."/>
            <person name="Salcher M."/>
            <person name="Ghai R."/>
            <person name="Kavagutti S V."/>
        </authorList>
    </citation>
    <scope>NUCLEOTIDE SEQUENCE</scope>
</reference>
<sequence length="114" mass="11673">MSMSSANLDNAFDNPEDQKLATLATSTLARSGAKQAAALRDSTGRTYVAINVASPELTLDAVEAVFVVALASQISGIEGVVYAGLPDAKVAVIKQHSALAALFHIDASGSVTRA</sequence>
<accession>A0A6J7UEY7</accession>
<evidence type="ECO:0000313" key="2">
    <source>
        <dbReference type="EMBL" id="CAB5063862.1"/>
    </source>
</evidence>
<dbReference type="EMBL" id="CAFAAX010000080">
    <property type="protein sequence ID" value="CAB4816101.1"/>
    <property type="molecule type" value="Genomic_DNA"/>
</dbReference>
<evidence type="ECO:0000313" key="1">
    <source>
        <dbReference type="EMBL" id="CAB4816101.1"/>
    </source>
</evidence>
<name>A0A6J7UEY7_9ZZZZ</name>
<protein>
    <submittedName>
        <fullName evidence="2">Unannotated protein</fullName>
    </submittedName>
</protein>
<proteinExistence type="predicted"/>
<gene>
    <name evidence="1" type="ORF">UFOPK3119_00680</name>
    <name evidence="2" type="ORF">UFOPK4348_00571</name>
</gene>
<dbReference type="EMBL" id="CAFBQR010000094">
    <property type="protein sequence ID" value="CAB5063862.1"/>
    <property type="molecule type" value="Genomic_DNA"/>
</dbReference>
<dbReference type="AlphaFoldDB" id="A0A6J7UEY7"/>
<organism evidence="2">
    <name type="scientific">freshwater metagenome</name>
    <dbReference type="NCBI Taxonomy" id="449393"/>
    <lineage>
        <taxon>unclassified sequences</taxon>
        <taxon>metagenomes</taxon>
        <taxon>ecological metagenomes</taxon>
    </lineage>
</organism>